<evidence type="ECO:0000313" key="2">
    <source>
        <dbReference type="Proteomes" id="UP000242287"/>
    </source>
</evidence>
<dbReference type="EMBL" id="KZ301976">
    <property type="protein sequence ID" value="PFH52954.1"/>
    <property type="molecule type" value="Genomic_DNA"/>
</dbReference>
<dbReference type="OrthoDB" id="5307922at2759"/>
<protein>
    <recommendedName>
        <fullName evidence="3">SMP-30/Gluconolactonase/LRE-like region domain-containing protein</fullName>
    </recommendedName>
</protein>
<dbReference type="Gene3D" id="2.120.10.30">
    <property type="entry name" value="TolB, C-terminal domain"/>
    <property type="match status" value="1"/>
</dbReference>
<gene>
    <name evidence="1" type="ORF">AMATHDRAFT_55839</name>
</gene>
<dbReference type="AlphaFoldDB" id="A0A2A9NUB0"/>
<proteinExistence type="predicted"/>
<dbReference type="Proteomes" id="UP000242287">
    <property type="component" value="Unassembled WGS sequence"/>
</dbReference>
<dbReference type="PANTHER" id="PTHR11799">
    <property type="entry name" value="PARAOXONASE"/>
    <property type="match status" value="1"/>
</dbReference>
<evidence type="ECO:0000313" key="1">
    <source>
        <dbReference type="EMBL" id="PFH52954.1"/>
    </source>
</evidence>
<organism evidence="1 2">
    <name type="scientific">Amanita thiersii Skay4041</name>
    <dbReference type="NCBI Taxonomy" id="703135"/>
    <lineage>
        <taxon>Eukaryota</taxon>
        <taxon>Fungi</taxon>
        <taxon>Dikarya</taxon>
        <taxon>Basidiomycota</taxon>
        <taxon>Agaricomycotina</taxon>
        <taxon>Agaricomycetes</taxon>
        <taxon>Agaricomycetidae</taxon>
        <taxon>Agaricales</taxon>
        <taxon>Pluteineae</taxon>
        <taxon>Amanitaceae</taxon>
        <taxon>Amanita</taxon>
    </lineage>
</organism>
<evidence type="ECO:0008006" key="3">
    <source>
        <dbReference type="Google" id="ProtNLM"/>
    </source>
</evidence>
<dbReference type="InterPro" id="IPR011042">
    <property type="entry name" value="6-blade_b-propeller_TolB-like"/>
</dbReference>
<keyword evidence="2" id="KW-1185">Reference proteome</keyword>
<dbReference type="PANTHER" id="PTHR11799:SF30">
    <property type="entry name" value="SERUM PARAOXONASE_ARYLESTERASE 2"/>
    <property type="match status" value="1"/>
</dbReference>
<dbReference type="STRING" id="703135.A0A2A9NUB0"/>
<dbReference type="SUPFAM" id="SSF63829">
    <property type="entry name" value="Calcium-dependent phosphotriesterase"/>
    <property type="match status" value="1"/>
</dbReference>
<reference evidence="1 2" key="1">
    <citation type="submission" date="2014-02" db="EMBL/GenBank/DDBJ databases">
        <title>Transposable element dynamics among asymbiotic and ectomycorrhizal Amanita fungi.</title>
        <authorList>
            <consortium name="DOE Joint Genome Institute"/>
            <person name="Hess J."/>
            <person name="Skrede I."/>
            <person name="Wolfe B."/>
            <person name="LaButti K."/>
            <person name="Ohm R.A."/>
            <person name="Grigoriev I.V."/>
            <person name="Pringle A."/>
        </authorList>
    </citation>
    <scope>NUCLEOTIDE SEQUENCE [LARGE SCALE GENOMIC DNA]</scope>
    <source>
        <strain evidence="1 2">SKay4041</strain>
    </source>
</reference>
<accession>A0A2A9NUB0</accession>
<dbReference type="InterPro" id="IPR051288">
    <property type="entry name" value="Serum_paraoxonase/arylesterase"/>
</dbReference>
<name>A0A2A9NUB0_9AGAR</name>
<sequence length="439" mass="47927">MRRPLAYTVLLISIIAYRSGNTLKNIILNKHDFPTGYYNAGNFNKDCTSFKVDGFKYCEDAAFWDQYDAEKHLTERHLIVTCDPGRKSWNTVMGPLHDPKPHGGLWIYPSSTAEHPKGDSEAAPKRITLSNYPEGHDFHPLGLDIWPSYGRNESNLYIVNHARHRTVIEHFLLNPSRPTVARHIRTISSPYFLSPNSIALTSPNAFYVSNDHLITRRLPIVGQFLPVIESILGLPLGFVSHVTLSPDKKPIVEEHAFAALFIPFPNGLALLHSSSDSPVLAVASSSLAQVRLYARDPATNKLSGIKHTIPVPFAADNVRFSDDGTLFVAGHPHFPTLTAVAANKPGGPQRAPSWAMSIPAGRPSQGTTSPTTFDTKAPISAGGLVPAVQGLHPLETVFQSNGDGFSSSSTVLRDDVSGALYVSGLYAEDGVLVCRPRQK</sequence>